<protein>
    <submittedName>
        <fullName evidence="2">RpiR family transcriptional regulator</fullName>
    </submittedName>
</protein>
<name>A0A4R6ZK02_9LIST</name>
<dbReference type="PROSITE" id="PS51071">
    <property type="entry name" value="HTH_RPIR"/>
    <property type="match status" value="1"/>
</dbReference>
<dbReference type="GO" id="GO:0003677">
    <property type="term" value="F:DNA binding"/>
    <property type="evidence" value="ECO:0007669"/>
    <property type="project" value="InterPro"/>
</dbReference>
<dbReference type="EMBL" id="SNZK01000007">
    <property type="protein sequence ID" value="TDR52663.1"/>
    <property type="molecule type" value="Genomic_DNA"/>
</dbReference>
<evidence type="ECO:0000259" key="1">
    <source>
        <dbReference type="PROSITE" id="PS51071"/>
    </source>
</evidence>
<dbReference type="OrthoDB" id="6590756at2"/>
<dbReference type="InterPro" id="IPR036388">
    <property type="entry name" value="WH-like_DNA-bd_sf"/>
</dbReference>
<dbReference type="Gene3D" id="1.10.10.10">
    <property type="entry name" value="Winged helix-like DNA-binding domain superfamily/Winged helix DNA-binding domain"/>
    <property type="match status" value="1"/>
</dbReference>
<dbReference type="AlphaFoldDB" id="A0A4R6ZK02"/>
<dbReference type="SUPFAM" id="SSF46689">
    <property type="entry name" value="Homeodomain-like"/>
    <property type="match status" value="1"/>
</dbReference>
<feature type="domain" description="HTH rpiR-type" evidence="1">
    <location>
        <begin position="1"/>
        <end position="77"/>
    </location>
</feature>
<comment type="caution">
    <text evidence="2">The sequence shown here is derived from an EMBL/GenBank/DDBJ whole genome shotgun (WGS) entry which is preliminary data.</text>
</comment>
<dbReference type="PANTHER" id="PTHR30514:SF21">
    <property type="entry name" value="RPIR-FAMILY TRANSCRIPTIONAL REGULATOR"/>
    <property type="match status" value="1"/>
</dbReference>
<dbReference type="InterPro" id="IPR000281">
    <property type="entry name" value="HTH_RpiR"/>
</dbReference>
<dbReference type="Proteomes" id="UP000295558">
    <property type="component" value="Unassembled WGS sequence"/>
</dbReference>
<organism evidence="2 3">
    <name type="scientific">Listeria rocourtiae</name>
    <dbReference type="NCBI Taxonomy" id="647910"/>
    <lineage>
        <taxon>Bacteria</taxon>
        <taxon>Bacillati</taxon>
        <taxon>Bacillota</taxon>
        <taxon>Bacilli</taxon>
        <taxon>Bacillales</taxon>
        <taxon>Listeriaceae</taxon>
        <taxon>Listeria</taxon>
    </lineage>
</organism>
<accession>A0A4R6ZK02</accession>
<gene>
    <name evidence="2" type="ORF">DFP96_107100</name>
</gene>
<dbReference type="GO" id="GO:0097367">
    <property type="term" value="F:carbohydrate derivative binding"/>
    <property type="evidence" value="ECO:0007669"/>
    <property type="project" value="InterPro"/>
</dbReference>
<sequence>MDFNSRVINFDYRFTDLEDEIILYIEKNREEIIQSKIVDLARLFFTVPNTITRLCHKLEYYGFLELKKALKQELESYDEAKVPQEILLFKNLELIDKASSWASAYPYYE</sequence>
<reference evidence="2 3" key="1">
    <citation type="submission" date="2019-03" db="EMBL/GenBank/DDBJ databases">
        <title>Genomic Encyclopedia of Type Strains, Phase III (KMG-III): the genomes of soil and plant-associated and newly described type strains.</title>
        <authorList>
            <person name="Whitman W."/>
        </authorList>
    </citation>
    <scope>NUCLEOTIDE SEQUENCE [LARGE SCALE GENOMIC DNA]</scope>
    <source>
        <strain evidence="2 3">CECT 7972</strain>
    </source>
</reference>
<dbReference type="InterPro" id="IPR009057">
    <property type="entry name" value="Homeodomain-like_sf"/>
</dbReference>
<evidence type="ECO:0000313" key="2">
    <source>
        <dbReference type="EMBL" id="TDR52663.1"/>
    </source>
</evidence>
<evidence type="ECO:0000313" key="3">
    <source>
        <dbReference type="Proteomes" id="UP000295558"/>
    </source>
</evidence>
<dbReference type="RefSeq" id="WP_133620719.1">
    <property type="nucleotide sequence ID" value="NZ_SNZK01000007.1"/>
</dbReference>
<dbReference type="PANTHER" id="PTHR30514">
    <property type="entry name" value="GLUCOKINASE"/>
    <property type="match status" value="1"/>
</dbReference>
<dbReference type="Pfam" id="PF01418">
    <property type="entry name" value="HTH_6"/>
    <property type="match status" value="1"/>
</dbReference>
<dbReference type="GO" id="GO:0003700">
    <property type="term" value="F:DNA-binding transcription factor activity"/>
    <property type="evidence" value="ECO:0007669"/>
    <property type="project" value="InterPro"/>
</dbReference>
<dbReference type="InterPro" id="IPR047640">
    <property type="entry name" value="RpiR-like"/>
</dbReference>
<keyword evidence="3" id="KW-1185">Reference proteome</keyword>
<proteinExistence type="predicted"/>